<dbReference type="GO" id="GO:0005085">
    <property type="term" value="F:guanyl-nucleotide exchange factor activity"/>
    <property type="evidence" value="ECO:0007669"/>
    <property type="project" value="TreeGrafter"/>
</dbReference>
<organism evidence="4 5">
    <name type="scientific">Theileria equi strain WA</name>
    <dbReference type="NCBI Taxonomy" id="1537102"/>
    <lineage>
        <taxon>Eukaryota</taxon>
        <taxon>Sar</taxon>
        <taxon>Alveolata</taxon>
        <taxon>Apicomplexa</taxon>
        <taxon>Aconoidasida</taxon>
        <taxon>Piroplasmida</taxon>
        <taxon>Theileriidae</taxon>
        <taxon>Theileria</taxon>
    </lineage>
</organism>
<dbReference type="eggNOG" id="KOG3329">
    <property type="taxonomic scope" value="Eukaryota"/>
</dbReference>
<dbReference type="Proteomes" id="UP000031512">
    <property type="component" value="Unassembled WGS sequence"/>
</dbReference>
<evidence type="ECO:0000313" key="4">
    <source>
        <dbReference type="EMBL" id="EKX74426.1"/>
    </source>
</evidence>
<dbReference type="AlphaFoldDB" id="L1LGD8"/>
<dbReference type="SUPFAM" id="SSF55724">
    <property type="entry name" value="Mog1p/PsbP-like"/>
    <property type="match status" value="1"/>
</dbReference>
<gene>
    <name evidence="4" type="ORF">BEWA_045070</name>
</gene>
<keyword evidence="3" id="KW-0653">Protein transport</keyword>
<dbReference type="InterPro" id="IPR007681">
    <property type="entry name" value="Mog1"/>
</dbReference>
<protein>
    <submittedName>
        <fullName evidence="4">Uncharacterized protein</fullName>
    </submittedName>
</protein>
<dbReference type="GO" id="GO:0005634">
    <property type="term" value="C:nucleus"/>
    <property type="evidence" value="ECO:0007669"/>
    <property type="project" value="TreeGrafter"/>
</dbReference>
<evidence type="ECO:0000256" key="2">
    <source>
        <dbReference type="ARBA" id="ARBA00022448"/>
    </source>
</evidence>
<dbReference type="GO" id="GO:0006606">
    <property type="term" value="P:protein import into nucleus"/>
    <property type="evidence" value="ECO:0007669"/>
    <property type="project" value="TreeGrafter"/>
</dbReference>
<dbReference type="VEuPathDB" id="PiroplasmaDB:BEWA_045070"/>
<evidence type="ECO:0000256" key="1">
    <source>
        <dbReference type="ARBA" id="ARBA00010307"/>
    </source>
</evidence>
<dbReference type="Pfam" id="PF04603">
    <property type="entry name" value="Mog1"/>
    <property type="match status" value="1"/>
</dbReference>
<dbReference type="STRING" id="1537102.L1LGD8"/>
<dbReference type="Gene3D" id="3.40.1000.10">
    <property type="entry name" value="Mog1/PsbP, alpha/beta/alpha sandwich"/>
    <property type="match status" value="1"/>
</dbReference>
<name>L1LGD8_THEEQ</name>
<comment type="similarity">
    <text evidence="1">Belongs to the MOG1 family.</text>
</comment>
<dbReference type="RefSeq" id="XP_004833878.1">
    <property type="nucleotide sequence ID" value="XM_004833821.1"/>
</dbReference>
<dbReference type="PANTHER" id="PTHR15837:SF0">
    <property type="entry name" value="RAN GUANINE NUCLEOTIDE RELEASE FACTOR"/>
    <property type="match status" value="1"/>
</dbReference>
<dbReference type="KEGG" id="beq:BEWA_045070"/>
<dbReference type="EMBL" id="ACOU01000001">
    <property type="protein sequence ID" value="EKX74426.1"/>
    <property type="molecule type" value="Genomic_DNA"/>
</dbReference>
<keyword evidence="2" id="KW-0813">Transport</keyword>
<dbReference type="GeneID" id="15806682"/>
<reference evidence="4 5" key="1">
    <citation type="journal article" date="2012" name="BMC Genomics">
        <title>Comparative genomic analysis and phylogenetic position of Theileria equi.</title>
        <authorList>
            <person name="Kappmeyer L.S."/>
            <person name="Thiagarajan M."/>
            <person name="Herndon D.R."/>
            <person name="Ramsay J.D."/>
            <person name="Caler E."/>
            <person name="Djikeng A."/>
            <person name="Gillespie J.J."/>
            <person name="Lau A.O."/>
            <person name="Roalson E.H."/>
            <person name="Silva J.C."/>
            <person name="Silva M.G."/>
            <person name="Suarez C.E."/>
            <person name="Ueti M.W."/>
            <person name="Nene V.M."/>
            <person name="Mealey R.H."/>
            <person name="Knowles D.P."/>
            <person name="Brayton K.A."/>
        </authorList>
    </citation>
    <scope>NUCLEOTIDE SEQUENCE [LARGE SCALE GENOMIC DNA]</scope>
    <source>
        <strain evidence="4 5">WA</strain>
    </source>
</reference>
<proteinExistence type="inferred from homology"/>
<dbReference type="PANTHER" id="PTHR15837">
    <property type="entry name" value="RAN GUANINE NUCLEOTIDE RELEASE FACTOR"/>
    <property type="match status" value="1"/>
</dbReference>
<comment type="caution">
    <text evidence="4">The sequence shown here is derived from an EMBL/GenBank/DDBJ whole genome shotgun (WGS) entry which is preliminary data.</text>
</comment>
<dbReference type="GO" id="GO:0031267">
    <property type="term" value="F:small GTPase binding"/>
    <property type="evidence" value="ECO:0007669"/>
    <property type="project" value="TreeGrafter"/>
</dbReference>
<evidence type="ECO:0000313" key="5">
    <source>
        <dbReference type="Proteomes" id="UP000031512"/>
    </source>
</evidence>
<accession>L1LGD8</accession>
<sequence>MSSITVKLYGGAITCRLPPAFQDLSLYVPVPDHQEVYLQHIGSTNTSTQSDCVLTFEILQYLEGMDDLSAGSHLFQDLSVCNEARRSQICTCKVVGDVNIGLSTYSRAIIATGNMNVSRRKFKTDESWEDVSVLMYILRIPSLLYIFTHSLQNTIPNFWLHTHSLLVRMPQNRNFCSNQS</sequence>
<dbReference type="OrthoDB" id="10255285at2759"/>
<dbReference type="InterPro" id="IPR016123">
    <property type="entry name" value="Mog1/PsbP_a/b/a-sand"/>
</dbReference>
<keyword evidence="5" id="KW-1185">Reference proteome</keyword>
<evidence type="ECO:0000256" key="3">
    <source>
        <dbReference type="ARBA" id="ARBA00022927"/>
    </source>
</evidence>